<dbReference type="SUPFAM" id="SSF46626">
    <property type="entry name" value="Cytochrome c"/>
    <property type="match status" value="1"/>
</dbReference>
<dbReference type="NCBIfam" id="TIGR02603">
    <property type="entry name" value="CxxCH_TIGR02603"/>
    <property type="match status" value="1"/>
</dbReference>
<keyword evidence="2 4" id="KW-0479">Metal-binding</keyword>
<dbReference type="InterPro" id="IPR011041">
    <property type="entry name" value="Quinoprot_gluc/sorb_DH_b-prop"/>
</dbReference>
<gene>
    <name evidence="6" type="ORF">ACFOOI_11395</name>
</gene>
<evidence type="ECO:0000256" key="2">
    <source>
        <dbReference type="ARBA" id="ARBA00022723"/>
    </source>
</evidence>
<dbReference type="InterPro" id="IPR009056">
    <property type="entry name" value="Cyt_c-like_dom"/>
</dbReference>
<proteinExistence type="predicted"/>
<accession>A0ABV7YY53</accession>
<dbReference type="PROSITE" id="PS51007">
    <property type="entry name" value="CYTC"/>
    <property type="match status" value="1"/>
</dbReference>
<dbReference type="Gene3D" id="1.10.760.10">
    <property type="entry name" value="Cytochrome c-like domain"/>
    <property type="match status" value="1"/>
</dbReference>
<keyword evidence="7" id="KW-1185">Reference proteome</keyword>
<evidence type="ECO:0000313" key="7">
    <source>
        <dbReference type="Proteomes" id="UP001595616"/>
    </source>
</evidence>
<dbReference type="SUPFAM" id="SSF50952">
    <property type="entry name" value="Soluble quinoprotein glucose dehydrogenase"/>
    <property type="match status" value="1"/>
</dbReference>
<sequence length="879" mass="98608">MKTITKLLASALFFVLAFALVSVTYKRYYASEENPKISKLKLQPGFVAEHIMSPSEEGLGSWVAMCFDDKGRLITSDQYGGLYRMKIPAVGAESLKPQIEKIQLENDSLNFGAAQGLLYAFNSLYVMVNNRPSKKLPKTSGLYKLTDTNGDDQYDQLTLLKELVGEGEHGPHSIKLSPDGKSLYVVAGNHTDLPVMNHYNLPKNWAYDNLFTEIKDPRGHANDRKEPGGWVAKVSPDGSNWELMAAGFRNPFDLAFNAEGDLFVYDSDMEWDFGTPWYRPTRICHVSSGAEFGWRTGDGKWPEYFPDNLPPVLNIGQGSPTNLIDLRKAKFPAKYKNAFLAFDWSFGIMHAVYLSPRGATYSAQREEFLSGVPLPLTDGVIGPDGALYFMTGGRRLESDLYRVYYSGLVENEEEKTPELNTENKLRRSLEKYHVGPDPEAIEAAWPHLSHPERFVRYAARIAIEQQPVAQWQALALNEKNAERLIQSSIALARNGNAEIKDLIYKNLVDINYASLTQEQKIDLWRAYELVISRMGQPKSEFKTQIIRKLEAVFPTANLSENRSIFKLLVNLDAPNAVKKGLMMLEKKEALNTAIPTATASEDLIFRNPQYGLDIAQMLGKVPPMEQTYYAIMLSKAKVGWSTNAYERYFSWYKKAFEYKGGNSYVGFLDRARKIALANAPKEKKTYYNKISGGENLSKSGNDLADDDYPKGPWRNWKSADALALFMEPLADRDFKNGKAMFQATTCLKCHEMQGEGGNIGPDLSSVGTRFGTKDILEAIMDPNKSISDQYAATSFQLKNGETLVGRIISENETAYQISQNPFAPDMLQKVLKKNVTSKEYSSVSLMMPGLINSLNEEELKNLMAYLVSGGNPKSSVFKQ</sequence>
<evidence type="ECO:0000256" key="3">
    <source>
        <dbReference type="ARBA" id="ARBA00023004"/>
    </source>
</evidence>
<dbReference type="PANTHER" id="PTHR33546">
    <property type="entry name" value="LARGE, MULTIFUNCTIONAL SECRETED PROTEIN-RELATED"/>
    <property type="match status" value="1"/>
</dbReference>
<dbReference type="RefSeq" id="WP_379838099.1">
    <property type="nucleotide sequence ID" value="NZ_JBHRYQ010000001.1"/>
</dbReference>
<dbReference type="Pfam" id="PF00034">
    <property type="entry name" value="Cytochrom_C"/>
    <property type="match status" value="1"/>
</dbReference>
<dbReference type="Gene3D" id="2.120.10.30">
    <property type="entry name" value="TolB, C-terminal domain"/>
    <property type="match status" value="1"/>
</dbReference>
<keyword evidence="3 4" id="KW-0408">Iron</keyword>
<evidence type="ECO:0000256" key="1">
    <source>
        <dbReference type="ARBA" id="ARBA00022617"/>
    </source>
</evidence>
<evidence type="ECO:0000259" key="5">
    <source>
        <dbReference type="PROSITE" id="PS51007"/>
    </source>
</evidence>
<dbReference type="PANTHER" id="PTHR33546:SF1">
    <property type="entry name" value="LARGE, MULTIFUNCTIONAL SECRETED PROTEIN"/>
    <property type="match status" value="1"/>
</dbReference>
<dbReference type="EMBL" id="JBHRYQ010000001">
    <property type="protein sequence ID" value="MFC3811257.1"/>
    <property type="molecule type" value="Genomic_DNA"/>
</dbReference>
<dbReference type="InterPro" id="IPR013427">
    <property type="entry name" value="Haem-bd_dom_put"/>
</dbReference>
<protein>
    <submittedName>
        <fullName evidence="6">C-type cytochrome</fullName>
    </submittedName>
</protein>
<comment type="caution">
    <text evidence="6">The sequence shown here is derived from an EMBL/GenBank/DDBJ whole genome shotgun (WGS) entry which is preliminary data.</text>
</comment>
<name>A0ABV7YY53_9BACT</name>
<dbReference type="InterPro" id="IPR036909">
    <property type="entry name" value="Cyt_c-like_dom_sf"/>
</dbReference>
<keyword evidence="1 4" id="KW-0349">Heme</keyword>
<organism evidence="6 7">
    <name type="scientific">Lacihabitans lacunae</name>
    <dbReference type="NCBI Taxonomy" id="1028214"/>
    <lineage>
        <taxon>Bacteria</taxon>
        <taxon>Pseudomonadati</taxon>
        <taxon>Bacteroidota</taxon>
        <taxon>Cytophagia</taxon>
        <taxon>Cytophagales</taxon>
        <taxon>Leadbetterellaceae</taxon>
        <taxon>Lacihabitans</taxon>
    </lineage>
</organism>
<feature type="domain" description="Cytochrome c" evidence="5">
    <location>
        <begin position="732"/>
        <end position="870"/>
    </location>
</feature>
<dbReference type="Proteomes" id="UP001595616">
    <property type="component" value="Unassembled WGS sequence"/>
</dbReference>
<reference evidence="7" key="1">
    <citation type="journal article" date="2019" name="Int. J. Syst. Evol. Microbiol.">
        <title>The Global Catalogue of Microorganisms (GCM) 10K type strain sequencing project: providing services to taxonomists for standard genome sequencing and annotation.</title>
        <authorList>
            <consortium name="The Broad Institute Genomics Platform"/>
            <consortium name="The Broad Institute Genome Sequencing Center for Infectious Disease"/>
            <person name="Wu L."/>
            <person name="Ma J."/>
        </authorList>
    </citation>
    <scope>NUCLEOTIDE SEQUENCE [LARGE SCALE GENOMIC DNA]</scope>
    <source>
        <strain evidence="7">CECT 7956</strain>
    </source>
</reference>
<dbReference type="InterPro" id="IPR011042">
    <property type="entry name" value="6-blade_b-propeller_TolB-like"/>
</dbReference>
<evidence type="ECO:0000313" key="6">
    <source>
        <dbReference type="EMBL" id="MFC3811257.1"/>
    </source>
</evidence>
<evidence type="ECO:0000256" key="4">
    <source>
        <dbReference type="PROSITE-ProRule" id="PRU00433"/>
    </source>
</evidence>